<dbReference type="Proteomes" id="UP000053097">
    <property type="component" value="Unassembled WGS sequence"/>
</dbReference>
<protein>
    <submittedName>
        <fullName evidence="1">Uncharacterized protein</fullName>
    </submittedName>
</protein>
<keyword evidence="2" id="KW-1185">Reference proteome</keyword>
<evidence type="ECO:0000313" key="1">
    <source>
        <dbReference type="EMBL" id="EZA54747.1"/>
    </source>
</evidence>
<dbReference type="EMBL" id="KK107238">
    <property type="protein sequence ID" value="EZA54747.1"/>
    <property type="molecule type" value="Genomic_DNA"/>
</dbReference>
<evidence type="ECO:0000313" key="2">
    <source>
        <dbReference type="Proteomes" id="UP000053097"/>
    </source>
</evidence>
<name>A0A026WFB1_OOCBI</name>
<organism evidence="1 2">
    <name type="scientific">Ooceraea biroi</name>
    <name type="common">Clonal raider ant</name>
    <name type="synonym">Cerapachys biroi</name>
    <dbReference type="NCBI Taxonomy" id="2015173"/>
    <lineage>
        <taxon>Eukaryota</taxon>
        <taxon>Metazoa</taxon>
        <taxon>Ecdysozoa</taxon>
        <taxon>Arthropoda</taxon>
        <taxon>Hexapoda</taxon>
        <taxon>Insecta</taxon>
        <taxon>Pterygota</taxon>
        <taxon>Neoptera</taxon>
        <taxon>Endopterygota</taxon>
        <taxon>Hymenoptera</taxon>
        <taxon>Apocrita</taxon>
        <taxon>Aculeata</taxon>
        <taxon>Formicoidea</taxon>
        <taxon>Formicidae</taxon>
        <taxon>Dorylinae</taxon>
        <taxon>Ooceraea</taxon>
    </lineage>
</organism>
<accession>A0A026WFB1</accession>
<proteinExistence type="predicted"/>
<dbReference type="AlphaFoldDB" id="A0A026WFB1"/>
<gene>
    <name evidence="1" type="ORF">X777_05032</name>
</gene>
<dbReference type="STRING" id="2015173.A0A026WFB1"/>
<dbReference type="OrthoDB" id="10045365at2759"/>
<sequence length="113" mass="12544">MEVAILLAQQHVVKDANRSCRRWNDRDGLEKLEIDRGSCMMSALVLLTAWIVLACHLVQDGVATGQRFTQNPSQDLDNTLQSIPPLGMSAILIGNNNVNVCLLEINKKLTMLE</sequence>
<reference evidence="1 2" key="1">
    <citation type="journal article" date="2014" name="Curr. Biol.">
        <title>The genome of the clonal raider ant Cerapachys biroi.</title>
        <authorList>
            <person name="Oxley P.R."/>
            <person name="Ji L."/>
            <person name="Fetter-Pruneda I."/>
            <person name="McKenzie S.K."/>
            <person name="Li C."/>
            <person name="Hu H."/>
            <person name="Zhang G."/>
            <person name="Kronauer D.J."/>
        </authorList>
    </citation>
    <scope>NUCLEOTIDE SEQUENCE [LARGE SCALE GENOMIC DNA]</scope>
</reference>